<dbReference type="InterPro" id="IPR024997">
    <property type="entry name" value="DUF3892"/>
</dbReference>
<dbReference type="Proteomes" id="UP001501243">
    <property type="component" value="Unassembled WGS sequence"/>
</dbReference>
<keyword evidence="2" id="KW-1185">Reference proteome</keyword>
<name>A0ABP8QGP0_9BACT</name>
<organism evidence="1 2">
    <name type="scientific">Hymenobacter ginsengisoli</name>
    <dbReference type="NCBI Taxonomy" id="1051626"/>
    <lineage>
        <taxon>Bacteria</taxon>
        <taxon>Pseudomonadati</taxon>
        <taxon>Bacteroidota</taxon>
        <taxon>Cytophagia</taxon>
        <taxon>Cytophagales</taxon>
        <taxon>Hymenobacteraceae</taxon>
        <taxon>Hymenobacter</taxon>
    </lineage>
</organism>
<reference evidence="2" key="1">
    <citation type="journal article" date="2019" name="Int. J. Syst. Evol. Microbiol.">
        <title>The Global Catalogue of Microorganisms (GCM) 10K type strain sequencing project: providing services to taxonomists for standard genome sequencing and annotation.</title>
        <authorList>
            <consortium name="The Broad Institute Genomics Platform"/>
            <consortium name="The Broad Institute Genome Sequencing Center for Infectious Disease"/>
            <person name="Wu L."/>
            <person name="Ma J."/>
        </authorList>
    </citation>
    <scope>NUCLEOTIDE SEQUENCE [LARGE SCALE GENOMIC DNA]</scope>
    <source>
        <strain evidence="2">JCM 17841</strain>
    </source>
</reference>
<dbReference type="Pfam" id="PF13031">
    <property type="entry name" value="DUF3892"/>
    <property type="match status" value="1"/>
</dbReference>
<evidence type="ECO:0000313" key="1">
    <source>
        <dbReference type="EMBL" id="GAA4503127.1"/>
    </source>
</evidence>
<proteinExistence type="predicted"/>
<accession>A0ABP8QGP0</accession>
<evidence type="ECO:0000313" key="2">
    <source>
        <dbReference type="Proteomes" id="UP001501243"/>
    </source>
</evidence>
<dbReference type="EMBL" id="BAABGQ010000006">
    <property type="protein sequence ID" value="GAA4503127.1"/>
    <property type="molecule type" value="Genomic_DNA"/>
</dbReference>
<comment type="caution">
    <text evidence="1">The sequence shown here is derived from an EMBL/GenBank/DDBJ whole genome shotgun (WGS) entry which is preliminary data.</text>
</comment>
<evidence type="ECO:0008006" key="3">
    <source>
        <dbReference type="Google" id="ProtNLM"/>
    </source>
</evidence>
<sequence length="93" mass="10479">MGDDGVLTHYAFHEVLQGNRISRGRKTSKADAIKLLETAGNSATTWLWDYTSCYWKIGETVTVVGTGSNKYLRSNPDKKVTDNLAHLINYDWL</sequence>
<protein>
    <recommendedName>
        <fullName evidence="3">DUF3892 domain-containing protein</fullName>
    </recommendedName>
</protein>
<gene>
    <name evidence="1" type="ORF">GCM10023172_27470</name>
</gene>